<name>A0A8H6SSK8_MYCCL</name>
<dbReference type="EMBL" id="JACAZE010000011">
    <property type="protein sequence ID" value="KAF7304478.1"/>
    <property type="molecule type" value="Genomic_DNA"/>
</dbReference>
<sequence>MPTSSKLQLIRLPSSLASEPKRDWQLIRKERTGFPGRTLGHLYSSLANELGTFVNTAAVHRGMGPKVAADAIAAFFGQQRWQHDSLAEICVPPDVLQACDELTRFAFRTQTPRTQLAAFHSIVAISTQFPGLKIFLKNSAMVAAELQHSGDSDTLLNCWDRQNSASCDLRWHFFCEFAATCITDRDIFPIIKGVSRVALASGDAQESGLSLIEQLINSSIYEPTTPFHSHLSIRYLTGILELQYFWNHLRLEQQNPHRQLYMGIDRNTIPAHATVLVSATSSPQYPLLYIPVGNMSTTTHAFIIDLGNRVRSPLDLGLFRSLPQARQETVRTYYFQRAGIHAGNLWAAFLHGHQTEIGPMGVDLLEGNVYLWGMGREEMGGTWVVSVDVPRRI</sequence>
<organism evidence="1 2">
    <name type="scientific">Mycena chlorophos</name>
    <name type="common">Agaric fungus</name>
    <name type="synonym">Agaricus chlorophos</name>
    <dbReference type="NCBI Taxonomy" id="658473"/>
    <lineage>
        <taxon>Eukaryota</taxon>
        <taxon>Fungi</taxon>
        <taxon>Dikarya</taxon>
        <taxon>Basidiomycota</taxon>
        <taxon>Agaricomycotina</taxon>
        <taxon>Agaricomycetes</taxon>
        <taxon>Agaricomycetidae</taxon>
        <taxon>Agaricales</taxon>
        <taxon>Marasmiineae</taxon>
        <taxon>Mycenaceae</taxon>
        <taxon>Mycena</taxon>
    </lineage>
</organism>
<evidence type="ECO:0000313" key="2">
    <source>
        <dbReference type="Proteomes" id="UP000613580"/>
    </source>
</evidence>
<evidence type="ECO:0000313" key="1">
    <source>
        <dbReference type="EMBL" id="KAF7304478.1"/>
    </source>
</evidence>
<protein>
    <submittedName>
        <fullName evidence="1">Uncharacterized protein</fullName>
    </submittedName>
</protein>
<dbReference type="Proteomes" id="UP000613580">
    <property type="component" value="Unassembled WGS sequence"/>
</dbReference>
<proteinExistence type="predicted"/>
<keyword evidence="2" id="KW-1185">Reference proteome</keyword>
<reference evidence="1" key="1">
    <citation type="submission" date="2020-05" db="EMBL/GenBank/DDBJ databases">
        <title>Mycena genomes resolve the evolution of fungal bioluminescence.</title>
        <authorList>
            <person name="Tsai I.J."/>
        </authorList>
    </citation>
    <scope>NUCLEOTIDE SEQUENCE</scope>
    <source>
        <strain evidence="1">110903Hualien_Pintung</strain>
    </source>
</reference>
<comment type="caution">
    <text evidence="1">The sequence shown here is derived from an EMBL/GenBank/DDBJ whole genome shotgun (WGS) entry which is preliminary data.</text>
</comment>
<dbReference type="AlphaFoldDB" id="A0A8H6SSK8"/>
<gene>
    <name evidence="1" type="ORF">HMN09_00850100</name>
</gene>
<accession>A0A8H6SSK8</accession>
<dbReference type="OrthoDB" id="3054074at2759"/>